<feature type="domain" description="Tyrosine-protein phosphatase" evidence="3">
    <location>
        <begin position="83"/>
        <end position="437"/>
    </location>
</feature>
<gene>
    <name evidence="5" type="ORF">BDQ12DRAFT_677455</name>
</gene>
<dbReference type="InterPro" id="IPR003595">
    <property type="entry name" value="Tyr_Pase_cat"/>
</dbReference>
<evidence type="ECO:0000256" key="1">
    <source>
        <dbReference type="ARBA" id="ARBA00009649"/>
    </source>
</evidence>
<dbReference type="Proteomes" id="UP000308652">
    <property type="component" value="Unassembled WGS sequence"/>
</dbReference>
<organism evidence="5 6">
    <name type="scientific">Crucibulum laeve</name>
    <dbReference type="NCBI Taxonomy" id="68775"/>
    <lineage>
        <taxon>Eukaryota</taxon>
        <taxon>Fungi</taxon>
        <taxon>Dikarya</taxon>
        <taxon>Basidiomycota</taxon>
        <taxon>Agaricomycotina</taxon>
        <taxon>Agaricomycetes</taxon>
        <taxon>Agaricomycetidae</taxon>
        <taxon>Agaricales</taxon>
        <taxon>Agaricineae</taxon>
        <taxon>Nidulariaceae</taxon>
        <taxon>Crucibulum</taxon>
    </lineage>
</organism>
<dbReference type="PRINTS" id="PR00700">
    <property type="entry name" value="PRTYPHPHTASE"/>
</dbReference>
<evidence type="ECO:0000313" key="5">
    <source>
        <dbReference type="EMBL" id="TFK41969.1"/>
    </source>
</evidence>
<dbReference type="InterPro" id="IPR029021">
    <property type="entry name" value="Prot-tyrosine_phosphatase-like"/>
</dbReference>
<evidence type="ECO:0000259" key="3">
    <source>
        <dbReference type="PROSITE" id="PS50055"/>
    </source>
</evidence>
<dbReference type="SMART" id="SM00404">
    <property type="entry name" value="PTPc_motif"/>
    <property type="match status" value="1"/>
</dbReference>
<feature type="region of interest" description="Disordered" evidence="2">
    <location>
        <begin position="34"/>
        <end position="60"/>
    </location>
</feature>
<comment type="similarity">
    <text evidence="1">Belongs to the protein-tyrosine phosphatase family. Non-receptor class subfamily.</text>
</comment>
<dbReference type="SUPFAM" id="SSF52799">
    <property type="entry name" value="(Phosphotyrosine protein) phosphatases II"/>
    <property type="match status" value="1"/>
</dbReference>
<dbReference type="InterPro" id="IPR000387">
    <property type="entry name" value="Tyr_Pase_dom"/>
</dbReference>
<dbReference type="PROSITE" id="PS50056">
    <property type="entry name" value="TYR_PHOSPHATASE_2"/>
    <property type="match status" value="1"/>
</dbReference>
<dbReference type="EMBL" id="ML213593">
    <property type="protein sequence ID" value="TFK41969.1"/>
    <property type="molecule type" value="Genomic_DNA"/>
</dbReference>
<dbReference type="GO" id="GO:0004725">
    <property type="term" value="F:protein tyrosine phosphatase activity"/>
    <property type="evidence" value="ECO:0007669"/>
    <property type="project" value="InterPro"/>
</dbReference>
<dbReference type="AlphaFoldDB" id="A0A5C3M992"/>
<reference evidence="5 6" key="1">
    <citation type="journal article" date="2019" name="Nat. Ecol. Evol.">
        <title>Megaphylogeny resolves global patterns of mushroom evolution.</title>
        <authorList>
            <person name="Varga T."/>
            <person name="Krizsan K."/>
            <person name="Foldi C."/>
            <person name="Dima B."/>
            <person name="Sanchez-Garcia M."/>
            <person name="Sanchez-Ramirez S."/>
            <person name="Szollosi G.J."/>
            <person name="Szarkandi J.G."/>
            <person name="Papp V."/>
            <person name="Albert L."/>
            <person name="Andreopoulos W."/>
            <person name="Angelini C."/>
            <person name="Antonin V."/>
            <person name="Barry K.W."/>
            <person name="Bougher N.L."/>
            <person name="Buchanan P."/>
            <person name="Buyck B."/>
            <person name="Bense V."/>
            <person name="Catcheside P."/>
            <person name="Chovatia M."/>
            <person name="Cooper J."/>
            <person name="Damon W."/>
            <person name="Desjardin D."/>
            <person name="Finy P."/>
            <person name="Geml J."/>
            <person name="Haridas S."/>
            <person name="Hughes K."/>
            <person name="Justo A."/>
            <person name="Karasinski D."/>
            <person name="Kautmanova I."/>
            <person name="Kiss B."/>
            <person name="Kocsube S."/>
            <person name="Kotiranta H."/>
            <person name="LaButti K.M."/>
            <person name="Lechner B.E."/>
            <person name="Liimatainen K."/>
            <person name="Lipzen A."/>
            <person name="Lukacs Z."/>
            <person name="Mihaltcheva S."/>
            <person name="Morgado L.N."/>
            <person name="Niskanen T."/>
            <person name="Noordeloos M.E."/>
            <person name="Ohm R.A."/>
            <person name="Ortiz-Santana B."/>
            <person name="Ovrebo C."/>
            <person name="Racz N."/>
            <person name="Riley R."/>
            <person name="Savchenko A."/>
            <person name="Shiryaev A."/>
            <person name="Soop K."/>
            <person name="Spirin V."/>
            <person name="Szebenyi C."/>
            <person name="Tomsovsky M."/>
            <person name="Tulloss R.E."/>
            <person name="Uehling J."/>
            <person name="Grigoriev I.V."/>
            <person name="Vagvolgyi C."/>
            <person name="Papp T."/>
            <person name="Martin F.M."/>
            <person name="Miettinen O."/>
            <person name="Hibbett D.S."/>
            <person name="Nagy L.G."/>
        </authorList>
    </citation>
    <scope>NUCLEOTIDE SEQUENCE [LARGE SCALE GENOMIC DNA]</scope>
    <source>
        <strain evidence="5 6">CBS 166.37</strain>
    </source>
</reference>
<evidence type="ECO:0000256" key="2">
    <source>
        <dbReference type="SAM" id="MobiDB-lite"/>
    </source>
</evidence>
<feature type="compositionally biased region" description="Polar residues" evidence="2">
    <location>
        <begin position="46"/>
        <end position="59"/>
    </location>
</feature>
<dbReference type="Gene3D" id="3.90.190.10">
    <property type="entry name" value="Protein tyrosine phosphatase superfamily"/>
    <property type="match status" value="1"/>
</dbReference>
<evidence type="ECO:0000259" key="4">
    <source>
        <dbReference type="PROSITE" id="PS50056"/>
    </source>
</evidence>
<name>A0A5C3M992_9AGAR</name>
<keyword evidence="6" id="KW-1185">Reference proteome</keyword>
<dbReference type="SMART" id="SM00194">
    <property type="entry name" value="PTPc"/>
    <property type="match status" value="1"/>
</dbReference>
<evidence type="ECO:0000313" key="6">
    <source>
        <dbReference type="Proteomes" id="UP000308652"/>
    </source>
</evidence>
<dbReference type="STRING" id="68775.A0A5C3M992"/>
<protein>
    <submittedName>
        <fullName evidence="5">Protein-tyrosine phosphatase-like protein</fullName>
    </submittedName>
</protein>
<dbReference type="InterPro" id="IPR050348">
    <property type="entry name" value="Protein-Tyr_Phosphatase"/>
</dbReference>
<dbReference type="PROSITE" id="PS50055">
    <property type="entry name" value="TYR_PHOSPHATASE_PTP"/>
    <property type="match status" value="1"/>
</dbReference>
<dbReference type="CDD" id="cd00047">
    <property type="entry name" value="PTPc"/>
    <property type="match status" value="1"/>
</dbReference>
<accession>A0A5C3M992</accession>
<feature type="compositionally biased region" description="Basic and acidic residues" evidence="2">
    <location>
        <begin position="34"/>
        <end position="45"/>
    </location>
</feature>
<proteinExistence type="inferred from homology"/>
<dbReference type="PANTHER" id="PTHR19134:SF449">
    <property type="entry name" value="TYROSINE-PROTEIN PHOSPHATASE 1"/>
    <property type="match status" value="1"/>
</dbReference>
<sequence length="446" mass="49441">MASPAIPNVPQWLSNSHSAQHLAHVLQTLRQRESVRDRASAESRKQAQANHTSRSSKILSSMHLYSKPNDRLVEYYDVTVGCLKENSDKNRYIQLEPYDRTRVVVGEGQTIGVGMGGKDKSEKNGKGRYLNASWVLERAGHKWWIATQAPLPNTAHTFLSIILQPISHLSKTLATSQIPSDSRSKTSRVRTVVQLTQNIESGRRKAHAYFPSDVGRSLVVPPEMGSSAPALKVTLLDVQDITAANCVRSTVSIVPIHRPHLRAARAYDDDLEVDENDDIDENEAFDPDTDRRVIFQHMLYTHWPDHGVPDPEDRASLLEFIKLVDKTNRDISLFPSTDLEPSELDPDPPIMVGCSAGIGRTGSFIALSSLLRGLGILSPATTPTPPNVLHPSPLGPLPDDLQDDLVAQEVDSLRDQRPGMVQREEQVLLIYETLLDALEAHIPEST</sequence>
<dbReference type="PANTHER" id="PTHR19134">
    <property type="entry name" value="RECEPTOR-TYPE TYROSINE-PROTEIN PHOSPHATASE"/>
    <property type="match status" value="1"/>
</dbReference>
<feature type="domain" description="Tyrosine specific protein phosphatases" evidence="4">
    <location>
        <begin position="318"/>
        <end position="428"/>
    </location>
</feature>
<dbReference type="Pfam" id="PF00102">
    <property type="entry name" value="Y_phosphatase"/>
    <property type="match status" value="2"/>
</dbReference>
<dbReference type="OrthoDB" id="10253954at2759"/>
<dbReference type="InterPro" id="IPR000242">
    <property type="entry name" value="PTP_cat"/>
</dbReference>